<dbReference type="RefSeq" id="WP_265049287.1">
    <property type="nucleotide sequence ID" value="NZ_CP100390.1"/>
</dbReference>
<evidence type="ECO:0000313" key="9">
    <source>
        <dbReference type="EMBL" id="UZE97810.1"/>
    </source>
</evidence>
<sequence>MKVSRRANRMKRHYGRMHKTGGLNLVSLMDIFTILVFFLMVNSSDVKVLQQNPSIQLPESTANLDTKETLVLTVVGNDILIQGRKVANLLTLSGDDQVIAGIKNELEYQSSRNKRLVDADSNPAGLPITIMGDKDIPYASLKKIMESCVAANYTNISLAVSRMSRKEEG</sequence>
<keyword evidence="4 7" id="KW-0812">Transmembrane</keyword>
<keyword evidence="3" id="KW-1003">Cell membrane</keyword>
<evidence type="ECO:0000256" key="2">
    <source>
        <dbReference type="ARBA" id="ARBA00005811"/>
    </source>
</evidence>
<organism evidence="9 10">
    <name type="scientific">Alkalimarinus alittae</name>
    <dbReference type="NCBI Taxonomy" id="2961619"/>
    <lineage>
        <taxon>Bacteria</taxon>
        <taxon>Pseudomonadati</taxon>
        <taxon>Pseudomonadota</taxon>
        <taxon>Gammaproteobacteria</taxon>
        <taxon>Alteromonadales</taxon>
        <taxon>Alteromonadaceae</taxon>
        <taxon>Alkalimarinus</taxon>
    </lineage>
</organism>
<evidence type="ECO:0000256" key="8">
    <source>
        <dbReference type="SAM" id="Phobius"/>
    </source>
</evidence>
<accession>A0ABY6N709</accession>
<keyword evidence="10" id="KW-1185">Reference proteome</keyword>
<evidence type="ECO:0000256" key="7">
    <source>
        <dbReference type="RuleBase" id="RU003879"/>
    </source>
</evidence>
<dbReference type="InterPro" id="IPR003400">
    <property type="entry name" value="ExbD"/>
</dbReference>
<reference evidence="9" key="1">
    <citation type="submission" date="2022-06" db="EMBL/GenBank/DDBJ databases">
        <title>Alkalimarinus sp. nov., isolated from gut of a Alitta virens.</title>
        <authorList>
            <person name="Yang A.I."/>
            <person name="Shin N.-R."/>
        </authorList>
    </citation>
    <scope>NUCLEOTIDE SEQUENCE</scope>
    <source>
        <strain evidence="9">A2M4</strain>
    </source>
</reference>
<evidence type="ECO:0000256" key="5">
    <source>
        <dbReference type="ARBA" id="ARBA00022989"/>
    </source>
</evidence>
<keyword evidence="7" id="KW-0653">Protein transport</keyword>
<protein>
    <submittedName>
        <fullName evidence="9">Biopolymer transporter ExbD</fullName>
    </submittedName>
</protein>
<dbReference type="EMBL" id="CP100390">
    <property type="protein sequence ID" value="UZE97810.1"/>
    <property type="molecule type" value="Genomic_DNA"/>
</dbReference>
<comment type="subcellular location">
    <subcellularLocation>
        <location evidence="1">Cell membrane</location>
        <topology evidence="1">Single-pass membrane protein</topology>
    </subcellularLocation>
    <subcellularLocation>
        <location evidence="7">Cell membrane</location>
        <topology evidence="7">Single-pass type II membrane protein</topology>
    </subcellularLocation>
</comment>
<comment type="similarity">
    <text evidence="2 7">Belongs to the ExbD/TolR family.</text>
</comment>
<evidence type="ECO:0000256" key="1">
    <source>
        <dbReference type="ARBA" id="ARBA00004162"/>
    </source>
</evidence>
<gene>
    <name evidence="9" type="ORF">NKI27_08780</name>
</gene>
<evidence type="ECO:0000313" key="10">
    <source>
        <dbReference type="Proteomes" id="UP001163739"/>
    </source>
</evidence>
<evidence type="ECO:0000256" key="6">
    <source>
        <dbReference type="ARBA" id="ARBA00023136"/>
    </source>
</evidence>
<keyword evidence="5 8" id="KW-1133">Transmembrane helix</keyword>
<feature type="transmembrane region" description="Helical" evidence="8">
    <location>
        <begin position="21"/>
        <end position="41"/>
    </location>
</feature>
<dbReference type="Pfam" id="PF02472">
    <property type="entry name" value="ExbD"/>
    <property type="match status" value="1"/>
</dbReference>
<proteinExistence type="inferred from homology"/>
<name>A0ABY6N709_9ALTE</name>
<keyword evidence="6 8" id="KW-0472">Membrane</keyword>
<evidence type="ECO:0000256" key="4">
    <source>
        <dbReference type="ARBA" id="ARBA00022692"/>
    </source>
</evidence>
<keyword evidence="7" id="KW-0813">Transport</keyword>
<dbReference type="Proteomes" id="UP001163739">
    <property type="component" value="Chromosome"/>
</dbReference>
<evidence type="ECO:0000256" key="3">
    <source>
        <dbReference type="ARBA" id="ARBA00022475"/>
    </source>
</evidence>